<name>A0A6M8B6S7_9CYAN</name>
<keyword evidence="2" id="KW-1185">Reference proteome</keyword>
<dbReference type="InterPro" id="IPR051354">
    <property type="entry name" value="Transposase_27_IS1"/>
</dbReference>
<dbReference type="SUPFAM" id="SSF46689">
    <property type="entry name" value="Homeodomain-like"/>
    <property type="match status" value="1"/>
</dbReference>
<dbReference type="PANTHER" id="PTHR33293:SF1">
    <property type="entry name" value="INSERTION ELEMENT IS1 1 PROTEIN INSB-RELATED"/>
    <property type="match status" value="1"/>
</dbReference>
<dbReference type="EMBL" id="CP053661">
    <property type="protein sequence ID" value="QKD83079.1"/>
    <property type="molecule type" value="Genomic_DNA"/>
</dbReference>
<reference evidence="1 2" key="1">
    <citation type="submission" date="2020-05" db="EMBL/GenBank/DDBJ databases">
        <title>Complete genome sequence of of a novel Thermoleptolyngbya strain isolated from hot springs of Ganzi, Sichuan China.</title>
        <authorList>
            <person name="Tang J."/>
            <person name="Daroch M."/>
            <person name="Li L."/>
            <person name="Waleron K."/>
            <person name="Waleron M."/>
            <person name="Waleron M."/>
        </authorList>
    </citation>
    <scope>NUCLEOTIDE SEQUENCE [LARGE SCALE GENOMIC DNA]</scope>
    <source>
        <strain evidence="1 2">PKUAC-SCTA183</strain>
    </source>
</reference>
<organism evidence="1 2">
    <name type="scientific">Thermoleptolyngbya sichuanensis A183</name>
    <dbReference type="NCBI Taxonomy" id="2737172"/>
    <lineage>
        <taxon>Bacteria</taxon>
        <taxon>Bacillati</taxon>
        <taxon>Cyanobacteriota</taxon>
        <taxon>Cyanophyceae</taxon>
        <taxon>Oculatellales</taxon>
        <taxon>Oculatellaceae</taxon>
        <taxon>Thermoleptolyngbya</taxon>
        <taxon>Thermoleptolyngbya sichuanensis</taxon>
    </lineage>
</organism>
<evidence type="ECO:0000313" key="2">
    <source>
        <dbReference type="Proteomes" id="UP000505210"/>
    </source>
</evidence>
<sequence length="96" mass="11169">MKCPQCGSNQIRKNGHRQGKQNYLCKCCGRQFVEFYSQRGYSEDARQICLRMHRSGINFHEIERLTGINHNTVINWVKQQEMSSLLSMDDDALLSS</sequence>
<dbReference type="InterPro" id="IPR009057">
    <property type="entry name" value="Homeodomain-like_sf"/>
</dbReference>
<dbReference type="PANTHER" id="PTHR33293">
    <property type="entry name" value="INSERTION ELEMENT IS1 1 PROTEIN INSB-RELATED"/>
    <property type="match status" value="1"/>
</dbReference>
<dbReference type="AlphaFoldDB" id="A0A6M8B6S7"/>
<evidence type="ECO:0000313" key="1">
    <source>
        <dbReference type="EMBL" id="QKD83079.1"/>
    </source>
</evidence>
<gene>
    <name evidence="1" type="ORF">HPC62_13535</name>
</gene>
<accession>A0A6M8B6S7</accession>
<proteinExistence type="predicted"/>
<dbReference type="KEGG" id="theu:HPC62_13535"/>
<dbReference type="Proteomes" id="UP000505210">
    <property type="component" value="Chromosome"/>
</dbReference>
<protein>
    <submittedName>
        <fullName evidence="1">IS1 family transposase</fullName>
    </submittedName>
</protein>